<evidence type="ECO:0000313" key="2">
    <source>
        <dbReference type="EMBL" id="NEU69359.1"/>
    </source>
</evidence>
<protein>
    <submittedName>
        <fullName evidence="2">DUF1573 domain-containing protein</fullName>
    </submittedName>
</protein>
<dbReference type="AlphaFoldDB" id="A0A6M0IM01"/>
<dbReference type="InterPro" id="IPR011467">
    <property type="entry name" value="DUF1573"/>
</dbReference>
<gene>
    <name evidence="2" type="ORF">GK091_20900</name>
</gene>
<name>A0A6M0IM01_9BACT</name>
<dbReference type="Pfam" id="PF07610">
    <property type="entry name" value="DUF1573"/>
    <property type="match status" value="1"/>
</dbReference>
<keyword evidence="1" id="KW-0732">Signal</keyword>
<dbReference type="PANTHER" id="PTHR37833">
    <property type="entry name" value="LIPOPROTEIN-RELATED"/>
    <property type="match status" value="1"/>
</dbReference>
<dbReference type="NCBIfam" id="NF012200">
    <property type="entry name" value="choice_anch_D"/>
    <property type="match status" value="1"/>
</dbReference>
<dbReference type="RefSeq" id="WP_164041822.1">
    <property type="nucleotide sequence ID" value="NZ_JAAGNZ010000002.1"/>
</dbReference>
<accession>A0A6M0IM01</accession>
<dbReference type="Proteomes" id="UP000477386">
    <property type="component" value="Unassembled WGS sequence"/>
</dbReference>
<comment type="caution">
    <text evidence="2">The sequence shown here is derived from an EMBL/GenBank/DDBJ whole genome shotgun (WGS) entry which is preliminary data.</text>
</comment>
<feature type="chain" id="PRO_5027027111" evidence="1">
    <location>
        <begin position="21"/>
        <end position="130"/>
    </location>
</feature>
<dbReference type="EMBL" id="JAAGNZ010000002">
    <property type="protein sequence ID" value="NEU69359.1"/>
    <property type="molecule type" value="Genomic_DNA"/>
</dbReference>
<dbReference type="InterPro" id="IPR013783">
    <property type="entry name" value="Ig-like_fold"/>
</dbReference>
<keyword evidence="3" id="KW-1185">Reference proteome</keyword>
<dbReference type="Gene3D" id="2.60.40.10">
    <property type="entry name" value="Immunoglobulins"/>
    <property type="match status" value="1"/>
</dbReference>
<proteinExistence type="predicted"/>
<feature type="signal peptide" evidence="1">
    <location>
        <begin position="1"/>
        <end position="20"/>
    </location>
</feature>
<evidence type="ECO:0000256" key="1">
    <source>
        <dbReference type="SAM" id="SignalP"/>
    </source>
</evidence>
<sequence length="130" mass="13511">MKRILFFGSLVVLLASVAMVAPSALFTWNKSTHDFGKIAQGKPVTADFTFKNKGELPLIINRAQGSCGCTGVDYPKAAIAPGQSGTIKATFNAASAGAFNKTVTVESNAEGGAQTLYIKGEVVKEPASAQ</sequence>
<evidence type="ECO:0000313" key="3">
    <source>
        <dbReference type="Proteomes" id="UP000477386"/>
    </source>
</evidence>
<reference evidence="2 3" key="1">
    <citation type="submission" date="2020-02" db="EMBL/GenBank/DDBJ databases">
        <title>Draft genome sequence of two Spirosoma agri KCTC 52727 and Spirosoma terrae KCTC 52035.</title>
        <authorList>
            <person name="Rojas J."/>
            <person name="Ambika Manirajan B."/>
            <person name="Ratering S."/>
            <person name="Suarez C."/>
            <person name="Schnell S."/>
        </authorList>
    </citation>
    <scope>NUCLEOTIDE SEQUENCE [LARGE SCALE GENOMIC DNA]</scope>
    <source>
        <strain evidence="2 3">KCTC 52727</strain>
    </source>
</reference>
<organism evidence="2 3">
    <name type="scientific">Spirosoma agri</name>
    <dbReference type="NCBI Taxonomy" id="1987381"/>
    <lineage>
        <taxon>Bacteria</taxon>
        <taxon>Pseudomonadati</taxon>
        <taxon>Bacteroidota</taxon>
        <taxon>Cytophagia</taxon>
        <taxon>Cytophagales</taxon>
        <taxon>Cytophagaceae</taxon>
        <taxon>Spirosoma</taxon>
    </lineage>
</organism>
<dbReference type="PANTHER" id="PTHR37833:SF1">
    <property type="entry name" value="SIGNAL PEPTIDE PROTEIN"/>
    <property type="match status" value="1"/>
</dbReference>